<feature type="chain" id="PRO_5025421700" evidence="1">
    <location>
        <begin position="17"/>
        <end position="483"/>
    </location>
</feature>
<dbReference type="SUPFAM" id="SSF51445">
    <property type="entry name" value="(Trans)glycosidases"/>
    <property type="match status" value="1"/>
</dbReference>
<keyword evidence="3" id="KW-1185">Reference proteome</keyword>
<protein>
    <submittedName>
        <fullName evidence="2">Uncharacterized protein</fullName>
    </submittedName>
</protein>
<dbReference type="InterPro" id="IPR017853">
    <property type="entry name" value="GH"/>
</dbReference>
<keyword evidence="1" id="KW-0732">Signal</keyword>
<dbReference type="Proteomes" id="UP000366872">
    <property type="component" value="Unassembled WGS sequence"/>
</dbReference>
<evidence type="ECO:0000313" key="2">
    <source>
        <dbReference type="EMBL" id="VGO16142.1"/>
    </source>
</evidence>
<dbReference type="RefSeq" id="WP_136081689.1">
    <property type="nucleotide sequence ID" value="NZ_CAAHFG010000003.1"/>
</dbReference>
<gene>
    <name evidence="2" type="ORF">PDESU_04732</name>
</gene>
<evidence type="ECO:0000256" key="1">
    <source>
        <dbReference type="SAM" id="SignalP"/>
    </source>
</evidence>
<feature type="signal peptide" evidence="1">
    <location>
        <begin position="1"/>
        <end position="16"/>
    </location>
</feature>
<accession>A0A6C2U7R3</accession>
<sequence>MRASMLLCLWATACCAAELPEKLSLELLLQKRQPLEQDCYGANCLLLGRPVWYTDPSFMAKYKEAGKPFFRFPGGTPANFYNPQRGLRDEVPESGRDYGKENERVKLMTRGRGQKPAEFFEFAEATGARYSVVLNICTRTVEQNREWLAEAAEKGVEIPCFEIGNELYFEAYAWAFRNPRDYLRRARETSAMVRDLFPKAKIGVLVPSHIYTHESFLEEGQPANMARQQQWLEMLEGLTFFDAVVVHLYSQTGMDGKVEESDFLPFVDAFSNVVAYMKEHLDPALKRLETQFPDKEIWVTEYGVGGFSGNLRKYGLRSSHLGALHSDLMLLRFLSRPSVKVSHWHSFSHFLEYDYKQGGIGKGTHLSFLHFTMFAEAVRKSELYVPLKIGGSSAMEGGAFIGREKGYLILINKGPERCVVDALKSKKTLKVSGALQLSPRKDVALAEALQETQFINKTEMTGKALEAIEIAPYSITRIEFEWE</sequence>
<dbReference type="Gene3D" id="3.20.20.80">
    <property type="entry name" value="Glycosidases"/>
    <property type="match status" value="1"/>
</dbReference>
<name>A0A6C2U7R3_PONDE</name>
<proteinExistence type="predicted"/>
<organism evidence="2 3">
    <name type="scientific">Pontiella desulfatans</name>
    <dbReference type="NCBI Taxonomy" id="2750659"/>
    <lineage>
        <taxon>Bacteria</taxon>
        <taxon>Pseudomonadati</taxon>
        <taxon>Kiritimatiellota</taxon>
        <taxon>Kiritimatiellia</taxon>
        <taxon>Kiritimatiellales</taxon>
        <taxon>Pontiellaceae</taxon>
        <taxon>Pontiella</taxon>
    </lineage>
</organism>
<dbReference type="EMBL" id="CAAHFG010000003">
    <property type="protein sequence ID" value="VGO16142.1"/>
    <property type="molecule type" value="Genomic_DNA"/>
</dbReference>
<evidence type="ECO:0000313" key="3">
    <source>
        <dbReference type="Proteomes" id="UP000366872"/>
    </source>
</evidence>
<dbReference type="AlphaFoldDB" id="A0A6C2U7R3"/>
<reference evidence="2 3" key="1">
    <citation type="submission" date="2019-04" db="EMBL/GenBank/DDBJ databases">
        <authorList>
            <person name="Van Vliet M D."/>
        </authorList>
    </citation>
    <scope>NUCLEOTIDE SEQUENCE [LARGE SCALE GENOMIC DNA]</scope>
    <source>
        <strain evidence="2 3">F1</strain>
    </source>
</reference>